<evidence type="ECO:0000259" key="5">
    <source>
        <dbReference type="PROSITE" id="PS50850"/>
    </source>
</evidence>
<evidence type="ECO:0000256" key="4">
    <source>
        <dbReference type="SAM" id="Phobius"/>
    </source>
</evidence>
<keyword evidence="3 4" id="KW-0472">Membrane</keyword>
<reference evidence="6 7" key="1">
    <citation type="submission" date="2015-11" db="EMBL/GenBank/DDBJ databases">
        <title>Genomic analysis of 38 Legionella species identifies large and diverse effector repertoires.</title>
        <authorList>
            <person name="Burstein D."/>
            <person name="Amaro F."/>
            <person name="Zusman T."/>
            <person name="Lifshitz Z."/>
            <person name="Cohen O."/>
            <person name="Gilbert J.A."/>
            <person name="Pupko T."/>
            <person name="Shuman H.A."/>
            <person name="Segal G."/>
        </authorList>
    </citation>
    <scope>NUCLEOTIDE SEQUENCE [LARGE SCALE GENOMIC DNA]</scope>
    <source>
        <strain evidence="6 7">Oak Ridge-10</strain>
    </source>
</reference>
<keyword evidence="2 4" id="KW-1133">Transmembrane helix</keyword>
<feature type="transmembrane region" description="Helical" evidence="4">
    <location>
        <begin position="48"/>
        <end position="68"/>
    </location>
</feature>
<feature type="domain" description="Major facilitator superfamily (MFS) profile" evidence="5">
    <location>
        <begin position="1"/>
        <end position="396"/>
    </location>
</feature>
<feature type="transmembrane region" description="Helical" evidence="4">
    <location>
        <begin position="246"/>
        <end position="265"/>
    </location>
</feature>
<dbReference type="Proteomes" id="UP000054858">
    <property type="component" value="Unassembled WGS sequence"/>
</dbReference>
<dbReference type="PANTHER" id="PTHR23527:SF1">
    <property type="entry name" value="BLL3282 PROTEIN"/>
    <property type="match status" value="1"/>
</dbReference>
<feature type="transmembrane region" description="Helical" evidence="4">
    <location>
        <begin position="75"/>
        <end position="93"/>
    </location>
</feature>
<dbReference type="EMBL" id="LNYP01000031">
    <property type="protein sequence ID" value="KTD37282.1"/>
    <property type="molecule type" value="Genomic_DNA"/>
</dbReference>
<dbReference type="InterPro" id="IPR052952">
    <property type="entry name" value="MFS-Transporter"/>
</dbReference>
<dbReference type="PANTHER" id="PTHR23527">
    <property type="entry name" value="BLL3282 PROTEIN"/>
    <property type="match status" value="1"/>
</dbReference>
<dbReference type="PROSITE" id="PS50850">
    <property type="entry name" value="MFS"/>
    <property type="match status" value="1"/>
</dbReference>
<dbReference type="Gene3D" id="1.20.1250.20">
    <property type="entry name" value="MFS general substrate transporter like domains"/>
    <property type="match status" value="2"/>
</dbReference>
<evidence type="ECO:0000256" key="3">
    <source>
        <dbReference type="ARBA" id="ARBA00023136"/>
    </source>
</evidence>
<keyword evidence="1 4" id="KW-0812">Transmembrane</keyword>
<proteinExistence type="predicted"/>
<protein>
    <submittedName>
        <fullName evidence="6">Major facilitator family transporter</fullName>
    </submittedName>
</protein>
<dbReference type="GO" id="GO:0022857">
    <property type="term" value="F:transmembrane transporter activity"/>
    <property type="evidence" value="ECO:0007669"/>
    <property type="project" value="InterPro"/>
</dbReference>
<gene>
    <name evidence="6" type="ORF">Loak_2418</name>
</gene>
<evidence type="ECO:0000256" key="1">
    <source>
        <dbReference type="ARBA" id="ARBA00022692"/>
    </source>
</evidence>
<dbReference type="Pfam" id="PF07690">
    <property type="entry name" value="MFS_1"/>
    <property type="match status" value="1"/>
</dbReference>
<feature type="transmembrane region" description="Helical" evidence="4">
    <location>
        <begin position="165"/>
        <end position="184"/>
    </location>
</feature>
<dbReference type="PATRIC" id="fig|29423.5.peg.2541"/>
<sequence length="396" mass="43968">MMKIACGLLVWFISTLFVIYAFCLNTAAAVFSSAIKTSLQFTDLEVSYAVGAFIAGFALMQIPAGYLLDRFNTKLVVGFGVLLLALGNILISYADSLALFSFSNFIQGMGGSFAFIATAVLVSNWFSAQMFPILFGLTQTLSCVLAGIIHYAFMRELITHPWNVLYKYLALFGLILFVLTLLIVRSPNAEKVVEPLSLGSTLKKVCGNGQLWLCAIAAATSFGVLLAYAGFWYMDIEKFYAVSKDRAFILSAIIFTGIGIGTPLLGYVSNLLKSRKLVIHVTVVLGTMALLLGIYLPHYNFNNLILINIVSFLIGFFLSGSMLIYTIVSEISTDNTRGFALSVTNTFVFLFNTLLMFLPYWFITKLSQNFFTYLWVLPFSVLISILLLYFIKESYR</sequence>
<feature type="transmembrane region" description="Helical" evidence="4">
    <location>
        <begin position="304"/>
        <end position="327"/>
    </location>
</feature>
<dbReference type="InterPro" id="IPR011701">
    <property type="entry name" value="MFS"/>
</dbReference>
<feature type="transmembrane region" description="Helical" evidence="4">
    <location>
        <begin position="277"/>
        <end position="298"/>
    </location>
</feature>
<evidence type="ECO:0000313" key="7">
    <source>
        <dbReference type="Proteomes" id="UP000054858"/>
    </source>
</evidence>
<organism evidence="6 7">
    <name type="scientific">Legionella oakridgensis</name>
    <dbReference type="NCBI Taxonomy" id="29423"/>
    <lineage>
        <taxon>Bacteria</taxon>
        <taxon>Pseudomonadati</taxon>
        <taxon>Pseudomonadota</taxon>
        <taxon>Gammaproteobacteria</taxon>
        <taxon>Legionellales</taxon>
        <taxon>Legionellaceae</taxon>
        <taxon>Legionella</taxon>
    </lineage>
</organism>
<feature type="transmembrane region" description="Helical" evidence="4">
    <location>
        <begin position="105"/>
        <end position="126"/>
    </location>
</feature>
<dbReference type="AlphaFoldDB" id="A0A0W0WYC6"/>
<evidence type="ECO:0000256" key="2">
    <source>
        <dbReference type="ARBA" id="ARBA00022989"/>
    </source>
</evidence>
<feature type="transmembrane region" description="Helical" evidence="4">
    <location>
        <begin position="133"/>
        <end position="153"/>
    </location>
</feature>
<dbReference type="SUPFAM" id="SSF103473">
    <property type="entry name" value="MFS general substrate transporter"/>
    <property type="match status" value="1"/>
</dbReference>
<dbReference type="RefSeq" id="WP_025386501.1">
    <property type="nucleotide sequence ID" value="NZ_LCUA01000037.1"/>
</dbReference>
<evidence type="ECO:0000313" key="6">
    <source>
        <dbReference type="EMBL" id="KTD37282.1"/>
    </source>
</evidence>
<name>A0A0W0WYC6_9GAMM</name>
<dbReference type="InterPro" id="IPR036259">
    <property type="entry name" value="MFS_trans_sf"/>
</dbReference>
<comment type="caution">
    <text evidence="6">The sequence shown here is derived from an EMBL/GenBank/DDBJ whole genome shotgun (WGS) entry which is preliminary data.</text>
</comment>
<feature type="transmembrane region" description="Helical" evidence="4">
    <location>
        <begin position="211"/>
        <end position="234"/>
    </location>
</feature>
<accession>A0A0W0WYC6</accession>
<feature type="transmembrane region" description="Helical" evidence="4">
    <location>
        <begin position="370"/>
        <end position="391"/>
    </location>
</feature>
<dbReference type="InterPro" id="IPR020846">
    <property type="entry name" value="MFS_dom"/>
</dbReference>
<feature type="transmembrane region" description="Helical" evidence="4">
    <location>
        <begin position="339"/>
        <end position="364"/>
    </location>
</feature>